<evidence type="ECO:0000313" key="5">
    <source>
        <dbReference type="EMBL" id="KRN07667.1"/>
    </source>
</evidence>
<dbReference type="PROSITE" id="PS00818">
    <property type="entry name" value="DPS_1"/>
    <property type="match status" value="1"/>
</dbReference>
<feature type="domain" description="Ferritin/DPS" evidence="4">
    <location>
        <begin position="12"/>
        <end position="155"/>
    </location>
</feature>
<dbReference type="PANTHER" id="PTHR42932:SF1">
    <property type="entry name" value="GENERAL STRESS PROTEIN 20U"/>
    <property type="match status" value="1"/>
</dbReference>
<dbReference type="InterPro" id="IPR023188">
    <property type="entry name" value="DPS_DNA-bd_CS"/>
</dbReference>
<dbReference type="PRINTS" id="PR01346">
    <property type="entry name" value="HELNAPAPROT"/>
</dbReference>
<dbReference type="AlphaFoldDB" id="A0A023CXW0"/>
<dbReference type="eggNOG" id="COG0783">
    <property type="taxonomic scope" value="Bacteria"/>
</dbReference>
<evidence type="ECO:0000313" key="6">
    <source>
        <dbReference type="Proteomes" id="UP000050961"/>
    </source>
</evidence>
<dbReference type="OrthoDB" id="9797023at2"/>
<evidence type="ECO:0000256" key="1">
    <source>
        <dbReference type="ARBA" id="ARBA00009497"/>
    </source>
</evidence>
<keyword evidence="6" id="KW-1185">Reference proteome</keyword>
<feature type="coiled-coil region" evidence="3">
    <location>
        <begin position="11"/>
        <end position="71"/>
    </location>
</feature>
<organism evidence="5 6">
    <name type="scientific">Liquorilactobacillus sucicola DSM 21376 = JCM 15457</name>
    <dbReference type="NCBI Taxonomy" id="1423806"/>
    <lineage>
        <taxon>Bacteria</taxon>
        <taxon>Bacillati</taxon>
        <taxon>Bacillota</taxon>
        <taxon>Bacilli</taxon>
        <taxon>Lactobacillales</taxon>
        <taxon>Lactobacillaceae</taxon>
        <taxon>Liquorilactobacillus</taxon>
    </lineage>
</organism>
<reference evidence="5 6" key="1">
    <citation type="journal article" date="2015" name="Genome Announc.">
        <title>Expanding the biotechnology potential of lactobacilli through comparative genomics of 213 strains and associated genera.</title>
        <authorList>
            <person name="Sun Z."/>
            <person name="Harris H.M."/>
            <person name="McCann A."/>
            <person name="Guo C."/>
            <person name="Argimon S."/>
            <person name="Zhang W."/>
            <person name="Yang X."/>
            <person name="Jeffery I.B."/>
            <person name="Cooney J.C."/>
            <person name="Kagawa T.F."/>
            <person name="Liu W."/>
            <person name="Song Y."/>
            <person name="Salvetti E."/>
            <person name="Wrobel A."/>
            <person name="Rasinkangas P."/>
            <person name="Parkhill J."/>
            <person name="Rea M.C."/>
            <person name="O'Sullivan O."/>
            <person name="Ritari J."/>
            <person name="Douillard F.P."/>
            <person name="Paul Ross R."/>
            <person name="Yang R."/>
            <person name="Briner A.E."/>
            <person name="Felis G.E."/>
            <person name="de Vos W.M."/>
            <person name="Barrangou R."/>
            <person name="Klaenhammer T.R."/>
            <person name="Caufield P.W."/>
            <person name="Cui Y."/>
            <person name="Zhang H."/>
            <person name="O'Toole P.W."/>
        </authorList>
    </citation>
    <scope>NUCLEOTIDE SEQUENCE [LARGE SCALE GENOMIC DNA]</scope>
    <source>
        <strain evidence="5 6">DSM 21376</strain>
    </source>
</reference>
<dbReference type="STRING" id="1423806.FD15_GL000960"/>
<evidence type="ECO:0000256" key="3">
    <source>
        <dbReference type="SAM" id="Coils"/>
    </source>
</evidence>
<gene>
    <name evidence="5" type="ORF">FD15_GL000960</name>
</gene>
<evidence type="ECO:0000259" key="4">
    <source>
        <dbReference type="Pfam" id="PF00210"/>
    </source>
</evidence>
<dbReference type="PROSITE" id="PS00819">
    <property type="entry name" value="DPS_2"/>
    <property type="match status" value="1"/>
</dbReference>
<dbReference type="InterPro" id="IPR008331">
    <property type="entry name" value="Ferritin_DPS_dom"/>
</dbReference>
<comment type="caution">
    <text evidence="5">The sequence shown here is derived from an EMBL/GenBank/DDBJ whole genome shotgun (WGS) entry which is preliminary data.</text>
</comment>
<dbReference type="CDD" id="cd01043">
    <property type="entry name" value="DPS"/>
    <property type="match status" value="1"/>
</dbReference>
<dbReference type="InterPro" id="IPR002177">
    <property type="entry name" value="DPS_DNA-bd"/>
</dbReference>
<comment type="similarity">
    <text evidence="1 2">Belongs to the Dps family.</text>
</comment>
<accession>A0A023CXW0</accession>
<protein>
    <submittedName>
        <fullName evidence="5">Ferritin Dps family protein</fullName>
    </submittedName>
</protein>
<dbReference type="GO" id="GO:0008199">
    <property type="term" value="F:ferric iron binding"/>
    <property type="evidence" value="ECO:0007669"/>
    <property type="project" value="InterPro"/>
</dbReference>
<dbReference type="GO" id="GO:0016722">
    <property type="term" value="F:oxidoreductase activity, acting on metal ions"/>
    <property type="evidence" value="ECO:0007669"/>
    <property type="project" value="InterPro"/>
</dbReference>
<sequence length="159" mass="18684">MLETHPYPETMKQLNQLIADLTQLQTNIQQTHWYMRGPEFFRLHPLMDEYKEELAEQLDELAERLIALGGSPISTTHEFMENTGLPDDEVTFGQFDLPELMQRLLKQFKYLRDQYQKGIEITDEEKDFPTQDVLNGYKAEADKNIWMISAFLDKGPLNK</sequence>
<dbReference type="RefSeq" id="WP_034988911.1">
    <property type="nucleotide sequence ID" value="NZ_AYZF01000002.1"/>
</dbReference>
<dbReference type="PATRIC" id="fig|1423806.3.peg.977"/>
<dbReference type="Pfam" id="PF00210">
    <property type="entry name" value="Ferritin"/>
    <property type="match status" value="1"/>
</dbReference>
<dbReference type="SUPFAM" id="SSF47240">
    <property type="entry name" value="Ferritin-like"/>
    <property type="match status" value="1"/>
</dbReference>
<evidence type="ECO:0000256" key="2">
    <source>
        <dbReference type="RuleBase" id="RU003875"/>
    </source>
</evidence>
<dbReference type="PANTHER" id="PTHR42932">
    <property type="entry name" value="GENERAL STRESS PROTEIN 20U"/>
    <property type="match status" value="1"/>
</dbReference>
<proteinExistence type="inferred from homology"/>
<name>A0A023CXW0_9LACO</name>
<dbReference type="InterPro" id="IPR009078">
    <property type="entry name" value="Ferritin-like_SF"/>
</dbReference>
<keyword evidence="3" id="KW-0175">Coiled coil</keyword>
<dbReference type="EMBL" id="AYZF01000002">
    <property type="protein sequence ID" value="KRN07667.1"/>
    <property type="molecule type" value="Genomic_DNA"/>
</dbReference>
<dbReference type="InterPro" id="IPR012347">
    <property type="entry name" value="Ferritin-like"/>
</dbReference>
<dbReference type="Gene3D" id="1.20.1260.10">
    <property type="match status" value="1"/>
</dbReference>
<dbReference type="Proteomes" id="UP000050961">
    <property type="component" value="Unassembled WGS sequence"/>
</dbReference>
<dbReference type="PIRSF" id="PIRSF005900">
    <property type="entry name" value="Dps"/>
    <property type="match status" value="1"/>
</dbReference>